<proteinExistence type="predicted"/>
<sequence length="120" mass="12751">MARRRYRAAHRLGVLAAGCLLGIVLPSQMTSADGISGCMHRALLSSHRTVLIGPWMASPVPIRATPRASANAVAKLAARVRVAVRSCDGTWCNVEVTGHDVGGFVRQSALSGVYPNEKIM</sequence>
<protein>
    <recommendedName>
        <fullName evidence="3">SH3b domain-containing protein</fullName>
    </recommendedName>
</protein>
<keyword evidence="2" id="KW-1185">Reference proteome</keyword>
<dbReference type="AlphaFoldDB" id="A0A109JHW7"/>
<dbReference type="Proteomes" id="UP000068164">
    <property type="component" value="Unassembled WGS sequence"/>
</dbReference>
<name>A0A109JHW7_9HYPH</name>
<evidence type="ECO:0000313" key="2">
    <source>
        <dbReference type="Proteomes" id="UP000068164"/>
    </source>
</evidence>
<dbReference type="Pfam" id="PF06347">
    <property type="entry name" value="SH3_4"/>
    <property type="match status" value="1"/>
</dbReference>
<evidence type="ECO:0008006" key="3">
    <source>
        <dbReference type="Google" id="ProtNLM"/>
    </source>
</evidence>
<dbReference type="InterPro" id="IPR010466">
    <property type="entry name" value="DUF1058"/>
</dbReference>
<reference evidence="1 2" key="1">
    <citation type="submission" date="2015-11" db="EMBL/GenBank/DDBJ databases">
        <title>Draft Genome Sequence of the Strain BR 10423 (Rhizobium sp.) isolated from nodules of Mimosa pudica.</title>
        <authorList>
            <person name="Barauna A.C."/>
            <person name="Zilli J.E."/>
            <person name="Simoes-Araujo J.L."/>
            <person name="Reis V.M."/>
            <person name="James E.K."/>
            <person name="Reis F.B.Jr."/>
            <person name="Rouws L.F."/>
            <person name="Passos S.R."/>
            <person name="Gois S.R."/>
        </authorList>
    </citation>
    <scope>NUCLEOTIDE SEQUENCE [LARGE SCALE GENOMIC DNA]</scope>
    <source>
        <strain evidence="1 2">BR10423</strain>
    </source>
</reference>
<comment type="caution">
    <text evidence="1">The sequence shown here is derived from an EMBL/GenBank/DDBJ whole genome shotgun (WGS) entry which is preliminary data.</text>
</comment>
<evidence type="ECO:0000313" key="1">
    <source>
        <dbReference type="EMBL" id="KWV49377.1"/>
    </source>
</evidence>
<organism evidence="1 2">
    <name type="scientific">Rhizobium altiplani</name>
    <dbReference type="NCBI Taxonomy" id="1864509"/>
    <lineage>
        <taxon>Bacteria</taxon>
        <taxon>Pseudomonadati</taxon>
        <taxon>Pseudomonadota</taxon>
        <taxon>Alphaproteobacteria</taxon>
        <taxon>Hyphomicrobiales</taxon>
        <taxon>Rhizobiaceae</taxon>
        <taxon>Rhizobium/Agrobacterium group</taxon>
        <taxon>Rhizobium</taxon>
    </lineage>
</organism>
<dbReference type="RefSeq" id="WP_062371764.1">
    <property type="nucleotide sequence ID" value="NZ_LNCD01000091.1"/>
</dbReference>
<gene>
    <name evidence="1" type="ORF">AS026_10630</name>
</gene>
<accession>A0A109JHW7</accession>
<dbReference type="EMBL" id="LNCD01000091">
    <property type="protein sequence ID" value="KWV49377.1"/>
    <property type="molecule type" value="Genomic_DNA"/>
</dbReference>